<comment type="caution">
    <text evidence="1">The sequence shown here is derived from an EMBL/GenBank/DDBJ whole genome shotgun (WGS) entry which is preliminary data.</text>
</comment>
<evidence type="ECO:0000313" key="2">
    <source>
        <dbReference type="Proteomes" id="UP001161017"/>
    </source>
</evidence>
<dbReference type="EMBL" id="JAPUFD010000006">
    <property type="protein sequence ID" value="MDI1487980.1"/>
    <property type="molecule type" value="Genomic_DNA"/>
</dbReference>
<sequence length="114" mass="12854">MGTTIDRTAEEAKTLLSALQQKFPSKTLGEDRWYILALISLIAAGQCDHAPTLYTYLISQPRYQTSESRQALMRRLRESLVKSVSVVGVPKPLEAVHQISAVERPEDKDYSFSR</sequence>
<organism evidence="1 2">
    <name type="scientific">Ramalina farinacea</name>
    <dbReference type="NCBI Taxonomy" id="258253"/>
    <lineage>
        <taxon>Eukaryota</taxon>
        <taxon>Fungi</taxon>
        <taxon>Dikarya</taxon>
        <taxon>Ascomycota</taxon>
        <taxon>Pezizomycotina</taxon>
        <taxon>Lecanoromycetes</taxon>
        <taxon>OSLEUM clade</taxon>
        <taxon>Lecanoromycetidae</taxon>
        <taxon>Lecanorales</taxon>
        <taxon>Lecanorineae</taxon>
        <taxon>Ramalinaceae</taxon>
        <taxon>Ramalina</taxon>
    </lineage>
</organism>
<proteinExistence type="predicted"/>
<dbReference type="PANTHER" id="PTHR28180:SF5">
    <property type="entry name" value="DNA POLYMERASE ALPHA SUBUNIT B"/>
    <property type="match status" value="1"/>
</dbReference>
<reference evidence="1" key="1">
    <citation type="journal article" date="2023" name="Genome Biol. Evol.">
        <title>First Whole Genome Sequence and Flow Cytometry Genome Size Data for the Lichen-Forming Fungus Ramalina farinacea (Ascomycota).</title>
        <authorList>
            <person name="Llewellyn T."/>
            <person name="Mian S."/>
            <person name="Hill R."/>
            <person name="Leitch I.J."/>
            <person name="Gaya E."/>
        </authorList>
    </citation>
    <scope>NUCLEOTIDE SEQUENCE</scope>
    <source>
        <strain evidence="1">LIQ254RAFAR</strain>
    </source>
</reference>
<gene>
    <name evidence="1" type="ORF">OHK93_007254</name>
</gene>
<accession>A0AA43TVC8</accession>
<dbReference type="InterPro" id="IPR052999">
    <property type="entry name" value="PTS1_Protein"/>
</dbReference>
<dbReference type="Proteomes" id="UP001161017">
    <property type="component" value="Unassembled WGS sequence"/>
</dbReference>
<keyword evidence="2" id="KW-1185">Reference proteome</keyword>
<evidence type="ECO:0000313" key="1">
    <source>
        <dbReference type="EMBL" id="MDI1487980.1"/>
    </source>
</evidence>
<dbReference type="PANTHER" id="PTHR28180">
    <property type="entry name" value="CONSERVED MITOCHONDRIAL PROTEIN-RELATED"/>
    <property type="match status" value="1"/>
</dbReference>
<protein>
    <submittedName>
        <fullName evidence="1">Uncharacterized protein</fullName>
    </submittedName>
</protein>
<dbReference type="AlphaFoldDB" id="A0AA43TVC8"/>
<name>A0AA43TVC8_9LECA</name>